<name>A0A2C6LEA9_9APIC</name>
<feature type="compositionally biased region" description="Basic and acidic residues" evidence="2">
    <location>
        <begin position="504"/>
        <end position="566"/>
    </location>
</feature>
<feature type="coiled-coil region" evidence="1">
    <location>
        <begin position="123"/>
        <end position="150"/>
    </location>
</feature>
<dbReference type="Proteomes" id="UP000221165">
    <property type="component" value="Unassembled WGS sequence"/>
</dbReference>
<feature type="compositionally biased region" description="Basic and acidic residues" evidence="2">
    <location>
        <begin position="366"/>
        <end position="383"/>
    </location>
</feature>
<dbReference type="RefSeq" id="XP_067926698.1">
    <property type="nucleotide sequence ID" value="XM_068061325.1"/>
</dbReference>
<organism evidence="3 4">
    <name type="scientific">Cystoisospora suis</name>
    <dbReference type="NCBI Taxonomy" id="483139"/>
    <lineage>
        <taxon>Eukaryota</taxon>
        <taxon>Sar</taxon>
        <taxon>Alveolata</taxon>
        <taxon>Apicomplexa</taxon>
        <taxon>Conoidasida</taxon>
        <taxon>Coccidia</taxon>
        <taxon>Eucoccidiorida</taxon>
        <taxon>Eimeriorina</taxon>
        <taxon>Sarcocystidae</taxon>
        <taxon>Cystoisospora</taxon>
    </lineage>
</organism>
<evidence type="ECO:0000313" key="3">
    <source>
        <dbReference type="EMBL" id="PHJ25026.1"/>
    </source>
</evidence>
<gene>
    <name evidence="3" type="ORF">CSUI_001119</name>
</gene>
<dbReference type="OrthoDB" id="448973at2759"/>
<keyword evidence="1" id="KW-0175">Coiled coil</keyword>
<feature type="compositionally biased region" description="Basic and acidic residues" evidence="2">
    <location>
        <begin position="616"/>
        <end position="639"/>
    </location>
</feature>
<comment type="caution">
    <text evidence="3">The sequence shown here is derived from an EMBL/GenBank/DDBJ whole genome shotgun (WGS) entry which is preliminary data.</text>
</comment>
<dbReference type="VEuPathDB" id="ToxoDB:CSUI_001119"/>
<dbReference type="EMBL" id="MIGC01000441">
    <property type="protein sequence ID" value="PHJ25026.1"/>
    <property type="molecule type" value="Genomic_DNA"/>
</dbReference>
<accession>A0A2C6LEA9</accession>
<feature type="compositionally biased region" description="Polar residues" evidence="2">
    <location>
        <begin position="790"/>
        <end position="800"/>
    </location>
</feature>
<protein>
    <submittedName>
        <fullName evidence="3">Rna-binding protein</fullName>
    </submittedName>
</protein>
<feature type="region of interest" description="Disordered" evidence="2">
    <location>
        <begin position="1"/>
        <end position="61"/>
    </location>
</feature>
<keyword evidence="4" id="KW-1185">Reference proteome</keyword>
<feature type="compositionally biased region" description="Pro residues" evidence="2">
    <location>
        <begin position="49"/>
        <end position="61"/>
    </location>
</feature>
<sequence length="929" mass="102565">MAAAASSAATLGGSGSPWRAAGSSLLPPTAGGIGTPTASFPGSFQRAGPSPPPPHVTPPPVPTTLHAPPFIPGLRPSAPSAAAIGMPSLSGAGPWPWPDGVSPFPSQQQQQTVLPPSQLTVANAEIAALVDLYQQQLAEINAEHSLLLEDQAKLAAFIAPYLDSDGRVIGEFDDTVLLFKQGLDLRLLEYEEDCRRIQQTERRLQRKIDDVCLRYESMVMEAHGFAESRLLGQVKDLQRVIWLLHSELDELRFQRDIYADETKRLRGICRFGHWIEDGYGIPDREDIASDERNLHRRHLRGSREAAQHGVILRPATSEPEHERRAAKRTVGTGSSGLVSRPLKVGDSRITWQQSRGSQRQGEGDEAERRPREQETTKKKEEPTRPSLFQGVLSKLLKPFEDGEEVALEKGESAERIEAEMPAGGVVFSRDVKSKERRSTKSAQPFRRSASTLAGDGPAERAAPPCAIDFAQAEEDAKRRRSKALQYDDEVDRRARRPSGAVSRAPERQDERQPARRHGEDVRDRRRSSLFEKQKIDEDGVDVRERPDVLPRAEDSRPSVLDVESRDRRRMSRRASKEFARRSSADVEYPKEKRRVYGDDEDSREDVTAAPPRRKSSLHEKKEGADRTKDTKIDHAEVPRRKSGFSAPAPDWETEKGAERGGRASEEPGFTSSKDYAEPRSRRPWGGDEQSLKREETEPESMPPSIRDEESVSDARSAWADDASDFTPAAEDSRSSPRRRSTSNGRGVRSLTGSAPAPPPESPYYNAREPRQKEPEGLARRFASRTIASPFVQSVAPSPRTSPRVPISRQVSAAFLGAVESPLPSARGHSPRPSPSDRRHRSSRGRGDVSDRPGGRVWRSPSRTLASPLASARGSYGGAVGLGAPRRMLSVASRGDWDEYSPRADSVYGDGGPDSARPQVSPLDLSKIRR</sequence>
<feature type="compositionally biased region" description="Basic and acidic residues" evidence="2">
    <location>
        <begin position="844"/>
        <end position="853"/>
    </location>
</feature>
<dbReference type="GeneID" id="94424536"/>
<feature type="compositionally biased region" description="Basic and acidic residues" evidence="2">
    <location>
        <begin position="767"/>
        <end position="778"/>
    </location>
</feature>
<feature type="region of interest" description="Disordered" evidence="2">
    <location>
        <begin position="298"/>
        <end position="390"/>
    </location>
</feature>
<evidence type="ECO:0000313" key="4">
    <source>
        <dbReference type="Proteomes" id="UP000221165"/>
    </source>
</evidence>
<reference evidence="3 4" key="1">
    <citation type="journal article" date="2017" name="Int. J. Parasitol.">
        <title>The genome of the protozoan parasite Cystoisospora suis and a reverse vaccinology approach to identify vaccine candidates.</title>
        <authorList>
            <person name="Palmieri N."/>
            <person name="Shrestha A."/>
            <person name="Ruttkowski B."/>
            <person name="Beck T."/>
            <person name="Vogl C."/>
            <person name="Tomley F."/>
            <person name="Blake D.P."/>
            <person name="Joachim A."/>
        </authorList>
    </citation>
    <scope>NUCLEOTIDE SEQUENCE [LARGE SCALE GENOMIC DNA]</scope>
    <source>
        <strain evidence="3 4">Wien I</strain>
    </source>
</reference>
<dbReference type="AlphaFoldDB" id="A0A2C6LEA9"/>
<feature type="compositionally biased region" description="Basic and acidic residues" evidence="2">
    <location>
        <begin position="652"/>
        <end position="665"/>
    </location>
</feature>
<evidence type="ECO:0000256" key="2">
    <source>
        <dbReference type="SAM" id="MobiDB-lite"/>
    </source>
</evidence>
<feature type="compositionally biased region" description="Basic and acidic residues" evidence="2">
    <location>
        <begin position="429"/>
        <end position="438"/>
    </location>
</feature>
<feature type="compositionally biased region" description="Low complexity" evidence="2">
    <location>
        <begin position="1"/>
        <end position="11"/>
    </location>
</feature>
<evidence type="ECO:0000256" key="1">
    <source>
        <dbReference type="SAM" id="Coils"/>
    </source>
</evidence>
<feature type="compositionally biased region" description="Basic and acidic residues" evidence="2">
    <location>
        <begin position="574"/>
        <end position="597"/>
    </location>
</feature>
<feature type="region of interest" description="Disordered" evidence="2">
    <location>
        <begin position="410"/>
        <end position="929"/>
    </location>
</feature>
<proteinExistence type="predicted"/>